<evidence type="ECO:0000256" key="4">
    <source>
        <dbReference type="ARBA" id="ARBA00022833"/>
    </source>
</evidence>
<reference evidence="12 13" key="1">
    <citation type="submission" date="2018-06" db="EMBL/GenBank/DDBJ databases">
        <title>Complete Genomes of Monosporascus.</title>
        <authorList>
            <person name="Robinson A.J."/>
            <person name="Natvig D.O."/>
        </authorList>
    </citation>
    <scope>NUCLEOTIDE SEQUENCE [LARGE SCALE GENOMIC DNA]</scope>
    <source>
        <strain evidence="12 13">CBS 110550</strain>
    </source>
</reference>
<dbReference type="AlphaFoldDB" id="A0A4Q4T7M0"/>
<dbReference type="PROSITE" id="PS00028">
    <property type="entry name" value="ZINC_FINGER_C2H2_1"/>
    <property type="match status" value="2"/>
</dbReference>
<dbReference type="Gene3D" id="3.30.160.60">
    <property type="entry name" value="Classic Zinc Finger"/>
    <property type="match status" value="3"/>
</dbReference>
<dbReference type="SUPFAM" id="SSF57667">
    <property type="entry name" value="beta-beta-alpha zinc fingers"/>
    <property type="match status" value="1"/>
</dbReference>
<keyword evidence="9" id="KW-0175">Coiled coil</keyword>
<evidence type="ECO:0000259" key="11">
    <source>
        <dbReference type="PROSITE" id="PS50157"/>
    </source>
</evidence>
<dbReference type="PROSITE" id="PS50157">
    <property type="entry name" value="ZINC_FINGER_C2H2_2"/>
    <property type="match status" value="2"/>
</dbReference>
<dbReference type="GO" id="GO:0005634">
    <property type="term" value="C:nucleus"/>
    <property type="evidence" value="ECO:0007669"/>
    <property type="project" value="UniProtKB-SubCell"/>
</dbReference>
<feature type="region of interest" description="Disordered" evidence="10">
    <location>
        <begin position="232"/>
        <end position="277"/>
    </location>
</feature>
<protein>
    <recommendedName>
        <fullName evidence="11">C2H2-type domain-containing protein</fullName>
    </recommendedName>
</protein>
<dbReference type="Pfam" id="PF13894">
    <property type="entry name" value="zf-C2H2_4"/>
    <property type="match status" value="1"/>
</dbReference>
<keyword evidence="5" id="KW-0805">Transcription regulation</keyword>
<evidence type="ECO:0000256" key="9">
    <source>
        <dbReference type="SAM" id="Coils"/>
    </source>
</evidence>
<keyword evidence="2" id="KW-0479">Metal-binding</keyword>
<evidence type="ECO:0000256" key="2">
    <source>
        <dbReference type="ARBA" id="ARBA00022723"/>
    </source>
</evidence>
<proteinExistence type="predicted"/>
<evidence type="ECO:0000256" key="6">
    <source>
        <dbReference type="ARBA" id="ARBA00023163"/>
    </source>
</evidence>
<dbReference type="InterPro" id="IPR036236">
    <property type="entry name" value="Znf_C2H2_sf"/>
</dbReference>
<accession>A0A4Q4T7M0</accession>
<sequence>MACARRSLGVCWMFYGEGVRDINGHAISQEFELDWRWQLNDTGDLSHGISFDDIDFNFSTAVEPPQIDFAASEKQANAGRSNDGLSNRWMPPTVIQRDVSPTAAPQTQLNVRMEREVPPQLASTSSGRPGGLQDLDIRVITGPPFVCRFSDCGRTFNLRSGLRAHMNRHEKPFMCDICPQRFGSKKELQRHESSKHSDDKPFVCTWPQCKRSPQGWAREDNYRRHVRTVHHGEYGPTALPSRAGEVLNSSASRKRRREESEDHADRDFSSTSRAKDEKIRDLEEICKAYKELYANSKEENIRLKEEIAQLKGLRASAA</sequence>
<dbReference type="GO" id="GO:0008270">
    <property type="term" value="F:zinc ion binding"/>
    <property type="evidence" value="ECO:0007669"/>
    <property type="project" value="UniProtKB-KW"/>
</dbReference>
<dbReference type="PANTHER" id="PTHR46179">
    <property type="entry name" value="ZINC FINGER PROTEIN"/>
    <property type="match status" value="1"/>
</dbReference>
<evidence type="ECO:0000313" key="12">
    <source>
        <dbReference type="EMBL" id="RYP01692.1"/>
    </source>
</evidence>
<feature type="compositionally biased region" description="Basic and acidic residues" evidence="10">
    <location>
        <begin position="257"/>
        <end position="277"/>
    </location>
</feature>
<comment type="subcellular location">
    <subcellularLocation>
        <location evidence="1">Nucleus</location>
    </subcellularLocation>
</comment>
<keyword evidence="3 8" id="KW-0863">Zinc-finger</keyword>
<dbReference type="InterPro" id="IPR051061">
    <property type="entry name" value="Zinc_finger_trans_reg"/>
</dbReference>
<evidence type="ECO:0000256" key="3">
    <source>
        <dbReference type="ARBA" id="ARBA00022771"/>
    </source>
</evidence>
<evidence type="ECO:0000256" key="8">
    <source>
        <dbReference type="PROSITE-ProRule" id="PRU00042"/>
    </source>
</evidence>
<dbReference type="SMART" id="SM00355">
    <property type="entry name" value="ZnF_C2H2"/>
    <property type="match status" value="3"/>
</dbReference>
<dbReference type="Proteomes" id="UP000293360">
    <property type="component" value="Unassembled WGS sequence"/>
</dbReference>
<dbReference type="OrthoDB" id="4747640at2759"/>
<dbReference type="EMBL" id="QJNU01000353">
    <property type="protein sequence ID" value="RYP01692.1"/>
    <property type="molecule type" value="Genomic_DNA"/>
</dbReference>
<dbReference type="GO" id="GO:0006357">
    <property type="term" value="P:regulation of transcription by RNA polymerase II"/>
    <property type="evidence" value="ECO:0007669"/>
    <property type="project" value="TreeGrafter"/>
</dbReference>
<feature type="domain" description="C2H2-type" evidence="11">
    <location>
        <begin position="173"/>
        <end position="201"/>
    </location>
</feature>
<name>A0A4Q4T7M0_9PEZI</name>
<dbReference type="InterPro" id="IPR013087">
    <property type="entry name" value="Znf_C2H2_type"/>
</dbReference>
<evidence type="ECO:0000256" key="5">
    <source>
        <dbReference type="ARBA" id="ARBA00023015"/>
    </source>
</evidence>
<gene>
    <name evidence="12" type="ORF">DL764_006155</name>
</gene>
<comment type="caution">
    <text evidence="12">The sequence shown here is derived from an EMBL/GenBank/DDBJ whole genome shotgun (WGS) entry which is preliminary data.</text>
</comment>
<dbReference type="Pfam" id="PF00096">
    <property type="entry name" value="zf-C2H2"/>
    <property type="match status" value="1"/>
</dbReference>
<keyword evidence="13" id="KW-1185">Reference proteome</keyword>
<dbReference type="STRING" id="155417.A0A4Q4T7M0"/>
<evidence type="ECO:0000256" key="10">
    <source>
        <dbReference type="SAM" id="MobiDB-lite"/>
    </source>
</evidence>
<feature type="domain" description="C2H2-type" evidence="11">
    <location>
        <begin position="145"/>
        <end position="169"/>
    </location>
</feature>
<dbReference type="PANTHER" id="PTHR46179:SF13">
    <property type="entry name" value="C2H2-TYPE DOMAIN-CONTAINING PROTEIN"/>
    <property type="match status" value="1"/>
</dbReference>
<keyword evidence="6" id="KW-0804">Transcription</keyword>
<keyword evidence="7" id="KW-0539">Nucleus</keyword>
<evidence type="ECO:0000313" key="13">
    <source>
        <dbReference type="Proteomes" id="UP000293360"/>
    </source>
</evidence>
<evidence type="ECO:0000256" key="1">
    <source>
        <dbReference type="ARBA" id="ARBA00004123"/>
    </source>
</evidence>
<keyword evidence="4" id="KW-0862">Zinc</keyword>
<evidence type="ECO:0000256" key="7">
    <source>
        <dbReference type="ARBA" id="ARBA00023242"/>
    </source>
</evidence>
<organism evidence="12 13">
    <name type="scientific">Monosporascus ibericus</name>
    <dbReference type="NCBI Taxonomy" id="155417"/>
    <lineage>
        <taxon>Eukaryota</taxon>
        <taxon>Fungi</taxon>
        <taxon>Dikarya</taxon>
        <taxon>Ascomycota</taxon>
        <taxon>Pezizomycotina</taxon>
        <taxon>Sordariomycetes</taxon>
        <taxon>Xylariomycetidae</taxon>
        <taxon>Xylariales</taxon>
        <taxon>Xylariales incertae sedis</taxon>
        <taxon>Monosporascus</taxon>
    </lineage>
</organism>
<feature type="coiled-coil region" evidence="9">
    <location>
        <begin position="279"/>
        <end position="313"/>
    </location>
</feature>